<accession>A0ABY4YEE0</accession>
<sequence>MMSLIKKILKPIVKIIAVRDLTEDERNNLTKRCLQRSALTETRVNPATGLPMTGCLDLNGSSYGTSNSFNDYHRSTDHFRSNSFGSY</sequence>
<organism evidence="1 2">
    <name type="scientific">Legionella lytica</name>
    <dbReference type="NCBI Taxonomy" id="96232"/>
    <lineage>
        <taxon>Bacteria</taxon>
        <taxon>Pseudomonadati</taxon>
        <taxon>Pseudomonadota</taxon>
        <taxon>Gammaproteobacteria</taxon>
        <taxon>Legionellales</taxon>
        <taxon>Legionellaceae</taxon>
        <taxon>Legionella</taxon>
    </lineage>
</organism>
<dbReference type="EMBL" id="CP071529">
    <property type="protein sequence ID" value="USQ15590.1"/>
    <property type="molecule type" value="Genomic_DNA"/>
</dbReference>
<evidence type="ECO:0000313" key="2">
    <source>
        <dbReference type="Proteomes" id="UP001057474"/>
    </source>
</evidence>
<dbReference type="RefSeq" id="WP_252582826.1">
    <property type="nucleotide sequence ID" value="NZ_CP071529.1"/>
</dbReference>
<proteinExistence type="predicted"/>
<gene>
    <name evidence="1" type="ORF">J2N86_15705</name>
</gene>
<dbReference type="Proteomes" id="UP001057474">
    <property type="component" value="Plasmid pLlyPCM2298_2"/>
</dbReference>
<keyword evidence="2" id="KW-1185">Reference proteome</keyword>
<reference evidence="1" key="1">
    <citation type="submission" date="2021-03" db="EMBL/GenBank/DDBJ databases">
        <title>Legionella lytica PCM 2298.</title>
        <authorList>
            <person name="Koper P."/>
        </authorList>
    </citation>
    <scope>NUCLEOTIDE SEQUENCE</scope>
    <source>
        <strain evidence="1">PCM 2298</strain>
        <plasmid evidence="1">pLlyPCM2298_2</plasmid>
    </source>
</reference>
<keyword evidence="1" id="KW-0614">Plasmid</keyword>
<geneLocation type="plasmid" evidence="1 2">
    <name>pLlyPCM2298_2</name>
</geneLocation>
<name>A0ABY4YEE0_9GAMM</name>
<evidence type="ECO:0000313" key="1">
    <source>
        <dbReference type="EMBL" id="USQ15590.1"/>
    </source>
</evidence>
<protein>
    <submittedName>
        <fullName evidence="1">Uncharacterized protein</fullName>
    </submittedName>
</protein>